<evidence type="ECO:0000313" key="2">
    <source>
        <dbReference type="EMBL" id="CUH73192.1"/>
    </source>
</evidence>
<dbReference type="EMBL" id="CYSB01000047">
    <property type="protein sequence ID" value="CUH70173.1"/>
    <property type="molecule type" value="Genomic_DNA"/>
</dbReference>
<gene>
    <name evidence="1" type="ORF">TL5118_04148</name>
    <name evidence="2" type="ORF">TL5120_02999</name>
</gene>
<evidence type="ECO:0000313" key="1">
    <source>
        <dbReference type="EMBL" id="CUH70173.1"/>
    </source>
</evidence>
<proteinExistence type="predicted"/>
<name>A0A0P1FW76_9RHOB</name>
<dbReference type="OrthoDB" id="5702699at2"/>
<evidence type="ECO:0000313" key="3">
    <source>
        <dbReference type="Proteomes" id="UP000051086"/>
    </source>
</evidence>
<dbReference type="EMBL" id="CYSC01000037">
    <property type="protein sequence ID" value="CUH73192.1"/>
    <property type="molecule type" value="Genomic_DNA"/>
</dbReference>
<organism evidence="2 4">
    <name type="scientific">Thalassovita autumnalis</name>
    <dbReference type="NCBI Taxonomy" id="2072972"/>
    <lineage>
        <taxon>Bacteria</taxon>
        <taxon>Pseudomonadati</taxon>
        <taxon>Pseudomonadota</taxon>
        <taxon>Alphaproteobacteria</taxon>
        <taxon>Rhodobacterales</taxon>
        <taxon>Roseobacteraceae</taxon>
        <taxon>Thalassovita</taxon>
    </lineage>
</organism>
<dbReference type="Proteomes" id="UP000051086">
    <property type="component" value="Unassembled WGS sequence"/>
</dbReference>
<reference evidence="2 4" key="1">
    <citation type="submission" date="2015-09" db="EMBL/GenBank/DDBJ databases">
        <authorList>
            <consortium name="Swine Surveillance"/>
        </authorList>
    </citation>
    <scope>NUCLEOTIDE SEQUENCE [LARGE SCALE GENOMIC DNA]</scope>
    <source>
        <strain evidence="2 4">5120</strain>
    </source>
</reference>
<sequence>MTRDEISALLPFLANDTLEGAERAEVEAAVAADTALQAELTALQAIRQQMQAEQQAAYSPGEVGLARLMRSVEAEAAPADLPEKAPDQPDGIIRPVFWQVAAALLLAWSLGQAIYYGQSGSPDSPAGYQLAGDAALQIAFAPEAPEVEIRGLLLAAGVEIMAGPSALGLYELRLLDGVTLDEARSVLSASDLVDSLSLPEE</sequence>
<reference evidence="1 3" key="2">
    <citation type="submission" date="2015-09" db="EMBL/GenBank/DDBJ databases">
        <authorList>
            <person name="Rodrigo-Torres L."/>
            <person name="Arahal D.R."/>
        </authorList>
    </citation>
    <scope>NUCLEOTIDE SEQUENCE [LARGE SCALE GENOMIC DNA]</scope>
    <source>
        <strain evidence="1 3">CECT 5118</strain>
    </source>
</reference>
<evidence type="ECO:0000313" key="4">
    <source>
        <dbReference type="Proteomes" id="UP000051887"/>
    </source>
</evidence>
<dbReference type="Proteomes" id="UP000051887">
    <property type="component" value="Unassembled WGS sequence"/>
</dbReference>
<dbReference type="AlphaFoldDB" id="A0A0P1FW76"/>
<accession>A0A0P1FW76</accession>
<keyword evidence="3" id="KW-1185">Reference proteome</keyword>
<protein>
    <submittedName>
        <fullName evidence="1 2">Anti-sigmaE protein</fullName>
    </submittedName>
</protein>
<dbReference type="RefSeq" id="WP_058244355.1">
    <property type="nucleotide sequence ID" value="NZ_CYSB01000047.1"/>
</dbReference>